<dbReference type="EMBL" id="JAKOGI010000514">
    <property type="protein sequence ID" value="KAJ8433849.1"/>
    <property type="molecule type" value="Genomic_DNA"/>
</dbReference>
<dbReference type="AlphaFoldDB" id="A0A9Q1JZ89"/>
<feature type="region of interest" description="Disordered" evidence="1">
    <location>
        <begin position="464"/>
        <end position="495"/>
    </location>
</feature>
<keyword evidence="3" id="KW-1185">Reference proteome</keyword>
<feature type="compositionally biased region" description="Basic and acidic residues" evidence="1">
    <location>
        <begin position="51"/>
        <end position="65"/>
    </location>
</feature>
<gene>
    <name evidence="2" type="ORF">Cgig2_032060</name>
</gene>
<dbReference type="Proteomes" id="UP001153076">
    <property type="component" value="Unassembled WGS sequence"/>
</dbReference>
<feature type="region of interest" description="Disordered" evidence="1">
    <location>
        <begin position="1"/>
        <end position="99"/>
    </location>
</feature>
<evidence type="ECO:0000256" key="1">
    <source>
        <dbReference type="SAM" id="MobiDB-lite"/>
    </source>
</evidence>
<dbReference type="OrthoDB" id="1468745at2759"/>
<sequence>MADTITHQVSEQVKRVMEAASLARPPPPSDYPLVHEGEPSHRLEGIPSPRPTERGREVSRSDRSGRPGPGQLRRRTAMESTGHPTQGTATGSATASTPYATHSRRTACWHIRTECQELNKVFHELADNEQIDRFLKRGPRFLRREQEPIPPSPQDEECSTEVVATIAGGYAEGITRSAWKAQLRSAQQVLTAEVQLITTKTKTKNKTNTNKTKGGEEKTRGGFYTSDSPSSSCSSSSEAPASVSRGLVASSSAISPSVEGGINSTSLGLRPSRAHPHSEGRPRSNCHPETHWPGSARPYGGTRGCQSGLAGISPPLLGPHKPRPSPADATALPSRSHGCPDPPAVFRSPVGTARRAPPAASTPQQPSPLERRPRPWLLLPRSPWGDLNPRSCQAPGLNYVLDKRELGGRVRLNERVGKGHWSLGSWLLQLGKGRGALAWLGCVPLMTGSPIGEGPIARLSPPPLAMGQRPRPHPAVPRSSAFSEPASSRRAQGRVPARKRLSLYISRENEQGRSDESGHVPYLLGLLSNKALPLLLPPAFGVSRHLFGSGVPGLEDHQCRPHLICIKQKGSQGWAKAYHPCVYKTGSSGRSSVRRSWVPRRGSARAFPHSSQGRPPNLIPNCFTFDFFSMAVMKPDLLLKQYHPKSLVSLGAFLTRVGAPGNSDPSATISVTAGVLPFRLSTDLPDPNDASEEEGLTDVLFEDELLEECLEEEPDEPVPEEALELVEATSAFGYGDLPRIRHLHLRAKDVRGGGILTAGPRGSARFKKGHCIGNLFGFPILILSGDASNHPTINKGWEIGELRVSTIHLGAGWLFRNGLGGRPTLNLPLGHLGSLGPPLHRPANKAMLPLVGSSCNLSKPQRLTTSNLPTMISYSWPYTREPRLARLSRSAAWPGMSPKLFQGAQTQPSHPRLRPTKSAGIIRGNLRERDEAGAKRSSNAR</sequence>
<evidence type="ECO:0000313" key="3">
    <source>
        <dbReference type="Proteomes" id="UP001153076"/>
    </source>
</evidence>
<evidence type="ECO:0000313" key="2">
    <source>
        <dbReference type="EMBL" id="KAJ8433849.1"/>
    </source>
</evidence>
<accession>A0A9Q1JZ89</accession>
<proteinExistence type="predicted"/>
<feature type="compositionally biased region" description="Low complexity" evidence="1">
    <location>
        <begin position="226"/>
        <end position="239"/>
    </location>
</feature>
<feature type="compositionally biased region" description="Basic and acidic residues" evidence="1">
    <location>
        <begin position="276"/>
        <end position="290"/>
    </location>
</feature>
<feature type="region of interest" description="Disordered" evidence="1">
    <location>
        <begin position="898"/>
        <end position="941"/>
    </location>
</feature>
<feature type="compositionally biased region" description="Polar residues" evidence="1">
    <location>
        <begin position="1"/>
        <end position="11"/>
    </location>
</feature>
<feature type="region of interest" description="Disordered" evidence="1">
    <location>
        <begin position="252"/>
        <end position="375"/>
    </location>
</feature>
<feature type="compositionally biased region" description="Basic and acidic residues" evidence="1">
    <location>
        <begin position="925"/>
        <end position="934"/>
    </location>
</feature>
<reference evidence="2" key="1">
    <citation type="submission" date="2022-04" db="EMBL/GenBank/DDBJ databases">
        <title>Carnegiea gigantea Genome sequencing and assembly v2.</title>
        <authorList>
            <person name="Copetti D."/>
            <person name="Sanderson M.J."/>
            <person name="Burquez A."/>
            <person name="Wojciechowski M.F."/>
        </authorList>
    </citation>
    <scope>NUCLEOTIDE SEQUENCE</scope>
    <source>
        <strain evidence="2">SGP5-SGP5p</strain>
        <tissue evidence="2">Aerial part</tissue>
    </source>
</reference>
<name>A0A9Q1JZ89_9CARY</name>
<feature type="region of interest" description="Disordered" evidence="1">
    <location>
        <begin position="203"/>
        <end position="239"/>
    </location>
</feature>
<protein>
    <submittedName>
        <fullName evidence="2">Uncharacterized protein</fullName>
    </submittedName>
</protein>
<feature type="compositionally biased region" description="Polar residues" evidence="1">
    <location>
        <begin position="480"/>
        <end position="490"/>
    </location>
</feature>
<organism evidence="2 3">
    <name type="scientific">Carnegiea gigantea</name>
    <dbReference type="NCBI Taxonomy" id="171969"/>
    <lineage>
        <taxon>Eukaryota</taxon>
        <taxon>Viridiplantae</taxon>
        <taxon>Streptophyta</taxon>
        <taxon>Embryophyta</taxon>
        <taxon>Tracheophyta</taxon>
        <taxon>Spermatophyta</taxon>
        <taxon>Magnoliopsida</taxon>
        <taxon>eudicotyledons</taxon>
        <taxon>Gunneridae</taxon>
        <taxon>Pentapetalae</taxon>
        <taxon>Caryophyllales</taxon>
        <taxon>Cactineae</taxon>
        <taxon>Cactaceae</taxon>
        <taxon>Cactoideae</taxon>
        <taxon>Echinocereeae</taxon>
        <taxon>Carnegiea</taxon>
    </lineage>
</organism>
<feature type="compositionally biased region" description="Low complexity" evidence="1">
    <location>
        <begin position="352"/>
        <end position="368"/>
    </location>
</feature>
<feature type="compositionally biased region" description="Low complexity" evidence="1">
    <location>
        <begin position="84"/>
        <end position="99"/>
    </location>
</feature>
<feature type="compositionally biased region" description="Basic and acidic residues" evidence="1">
    <location>
        <begin position="33"/>
        <end position="44"/>
    </location>
</feature>
<comment type="caution">
    <text evidence="2">The sequence shown here is derived from an EMBL/GenBank/DDBJ whole genome shotgun (WGS) entry which is preliminary data.</text>
</comment>